<reference evidence="2" key="1">
    <citation type="submission" date="2021-12" db="EMBL/GenBank/DDBJ databases">
        <title>Curvularia clavata genome.</title>
        <authorList>
            <person name="Cao Y."/>
        </authorList>
    </citation>
    <scope>NUCLEOTIDE SEQUENCE</scope>
    <source>
        <strain evidence="2">Yc1106</strain>
    </source>
</reference>
<protein>
    <recommendedName>
        <fullName evidence="1">Metallo-beta-lactamase domain-containing protein</fullName>
    </recommendedName>
</protein>
<feature type="domain" description="Metallo-beta-lactamase" evidence="1">
    <location>
        <begin position="109"/>
        <end position="342"/>
    </location>
</feature>
<dbReference type="VEuPathDB" id="FungiDB:yc1106_03715"/>
<dbReference type="PANTHER" id="PTHR43546:SF7">
    <property type="entry name" value="METALLO-BETA-LACTAMASE DOMAIN-CONTAINING PROTEIN"/>
    <property type="match status" value="1"/>
</dbReference>
<gene>
    <name evidence="2" type="ORF">yc1106_03715</name>
</gene>
<dbReference type="OrthoDB" id="332863at2759"/>
<name>A0A9Q8Z5Y6_CURCL</name>
<dbReference type="Proteomes" id="UP001056012">
    <property type="component" value="Chromosome 2"/>
</dbReference>
<dbReference type="InterPro" id="IPR001279">
    <property type="entry name" value="Metallo-B-lactamas"/>
</dbReference>
<evidence type="ECO:0000313" key="3">
    <source>
        <dbReference type="Proteomes" id="UP001056012"/>
    </source>
</evidence>
<sequence length="397" mass="43881">MAQNMPLFVQQLRFLFFIFCLFPPLYNSYYSARAEVQQTSTPTSGTMKHLRLTPGSGVKPLKDSRSVPAALPEAQETRIHPANAPDASTNASLFFVGTATTILEWEGLRILTDPNFLHAGEHVHLGPGVSATRRTNPAIDIEELPHIDAILLSHYHEDHFDRLVEDKLSRDIPIITTPHAHSCLTNKGADSFTNVHALDFWDSLIVDVHPTISTTPSLRITGMPGKHVPPGPLNAANEIFGAVPPTNGWMIELGYSSPPSSSADEFASGYMMYITGDTLLVDELKEIPQRYEGMDIDLMLIHLGGTTIPGPSMPLLMVTMDAKQGVELMHLINPDVTIPIHYDDYDVFMSPLDDFKKEVEKAGLGAKVVYLDRKDQYKFLVKQEGEKKGIKDLPSIG</sequence>
<keyword evidence="3" id="KW-1185">Reference proteome</keyword>
<dbReference type="Pfam" id="PF12706">
    <property type="entry name" value="Lactamase_B_2"/>
    <property type="match status" value="1"/>
</dbReference>
<dbReference type="SUPFAM" id="SSF56281">
    <property type="entry name" value="Metallo-hydrolase/oxidoreductase"/>
    <property type="match status" value="1"/>
</dbReference>
<dbReference type="InterPro" id="IPR036866">
    <property type="entry name" value="RibonucZ/Hydroxyglut_hydro"/>
</dbReference>
<evidence type="ECO:0000313" key="2">
    <source>
        <dbReference type="EMBL" id="USP76441.1"/>
    </source>
</evidence>
<dbReference type="AlphaFoldDB" id="A0A9Q8Z5Y6"/>
<proteinExistence type="predicted"/>
<dbReference type="InterPro" id="IPR050114">
    <property type="entry name" value="UPF0173_UPF0282_UlaG_hydrolase"/>
</dbReference>
<dbReference type="EMBL" id="CP089275">
    <property type="protein sequence ID" value="USP76441.1"/>
    <property type="molecule type" value="Genomic_DNA"/>
</dbReference>
<accession>A0A9Q8Z5Y6</accession>
<evidence type="ECO:0000259" key="1">
    <source>
        <dbReference type="Pfam" id="PF12706"/>
    </source>
</evidence>
<organism evidence="2 3">
    <name type="scientific">Curvularia clavata</name>
    <dbReference type="NCBI Taxonomy" id="95742"/>
    <lineage>
        <taxon>Eukaryota</taxon>
        <taxon>Fungi</taxon>
        <taxon>Dikarya</taxon>
        <taxon>Ascomycota</taxon>
        <taxon>Pezizomycotina</taxon>
        <taxon>Dothideomycetes</taxon>
        <taxon>Pleosporomycetidae</taxon>
        <taxon>Pleosporales</taxon>
        <taxon>Pleosporineae</taxon>
        <taxon>Pleosporaceae</taxon>
        <taxon>Curvularia</taxon>
    </lineage>
</organism>
<dbReference type="Gene3D" id="3.60.15.10">
    <property type="entry name" value="Ribonuclease Z/Hydroxyacylglutathione hydrolase-like"/>
    <property type="match status" value="1"/>
</dbReference>
<dbReference type="PANTHER" id="PTHR43546">
    <property type="entry name" value="UPF0173 METAL-DEPENDENT HYDROLASE MJ1163-RELATED"/>
    <property type="match status" value="1"/>
</dbReference>